<proteinExistence type="predicted"/>
<evidence type="ECO:0000313" key="2">
    <source>
        <dbReference type="Proteomes" id="UP000076858"/>
    </source>
</evidence>
<keyword evidence="2" id="KW-1185">Reference proteome</keyword>
<name>A0A164DVC3_9CRUS</name>
<feature type="non-terminal residue" evidence="1">
    <location>
        <position position="1"/>
    </location>
</feature>
<accession>A0A164DVC3</accession>
<reference evidence="1 2" key="1">
    <citation type="submission" date="2016-03" db="EMBL/GenBank/DDBJ databases">
        <title>EvidentialGene: Evidence-directed Construction of Genes on Genomes.</title>
        <authorList>
            <person name="Gilbert D.G."/>
            <person name="Choi J.-H."/>
            <person name="Mockaitis K."/>
            <person name="Colbourne J."/>
            <person name="Pfrender M."/>
        </authorList>
    </citation>
    <scope>NUCLEOTIDE SEQUENCE [LARGE SCALE GENOMIC DNA]</scope>
    <source>
        <strain evidence="1 2">Xinb3</strain>
        <tissue evidence="1">Complete organism</tissue>
    </source>
</reference>
<dbReference type="EMBL" id="LRGB01025927">
    <property type="protein sequence ID" value="KZR96145.1"/>
    <property type="molecule type" value="Genomic_DNA"/>
</dbReference>
<organism evidence="1 2">
    <name type="scientific">Daphnia magna</name>
    <dbReference type="NCBI Taxonomy" id="35525"/>
    <lineage>
        <taxon>Eukaryota</taxon>
        <taxon>Metazoa</taxon>
        <taxon>Ecdysozoa</taxon>
        <taxon>Arthropoda</taxon>
        <taxon>Crustacea</taxon>
        <taxon>Branchiopoda</taxon>
        <taxon>Diplostraca</taxon>
        <taxon>Cladocera</taxon>
        <taxon>Anomopoda</taxon>
        <taxon>Daphniidae</taxon>
        <taxon>Daphnia</taxon>
    </lineage>
</organism>
<protein>
    <submittedName>
        <fullName evidence="1">F14D2.9-like protein</fullName>
    </submittedName>
</protein>
<dbReference type="Proteomes" id="UP000076858">
    <property type="component" value="Unassembled WGS sequence"/>
</dbReference>
<comment type="caution">
    <text evidence="1">The sequence shown here is derived from an EMBL/GenBank/DDBJ whole genome shotgun (WGS) entry which is preliminary data.</text>
</comment>
<evidence type="ECO:0000313" key="1">
    <source>
        <dbReference type="EMBL" id="KZR96145.1"/>
    </source>
</evidence>
<dbReference type="AlphaFoldDB" id="A0A164DVC3"/>
<gene>
    <name evidence="1" type="ORF">APZ42_009684</name>
</gene>
<sequence length="124" mass="14009">VLSYFSAEKLTRTFRFDRPSIEYLTALVTDILPKRETAAKRNLLPLDMVLIALQFYATGTFQTGIGNVLRYSQSSVSRSISAVSLALWLISPNHIRFPDNLNDVSKHSKFVSLYVSKILLNRGD</sequence>
<dbReference type="STRING" id="35525.A0A164DVC3"/>